<feature type="transmembrane region" description="Helical" evidence="6">
    <location>
        <begin position="402"/>
        <end position="422"/>
    </location>
</feature>
<evidence type="ECO:0000256" key="3">
    <source>
        <dbReference type="ARBA" id="ARBA00022692"/>
    </source>
</evidence>
<dbReference type="PANTHER" id="PTHR12459">
    <property type="entry name" value="TRANSMEMBRANE PROTEIN 135-RELATED"/>
    <property type="match status" value="1"/>
</dbReference>
<keyword evidence="4 6" id="KW-1133">Transmembrane helix</keyword>
<evidence type="ECO:0000256" key="2">
    <source>
        <dbReference type="ARBA" id="ARBA00008924"/>
    </source>
</evidence>
<dbReference type="InterPro" id="IPR031926">
    <property type="entry name" value="TMEM135_N"/>
</dbReference>
<accession>A0ABD2I4C4</accession>
<gene>
    <name evidence="8" type="ORF">niasHT_037958</name>
</gene>
<evidence type="ECO:0000256" key="6">
    <source>
        <dbReference type="SAM" id="Phobius"/>
    </source>
</evidence>
<dbReference type="Proteomes" id="UP001620626">
    <property type="component" value="Unassembled WGS sequence"/>
</dbReference>
<evidence type="ECO:0000256" key="4">
    <source>
        <dbReference type="ARBA" id="ARBA00022989"/>
    </source>
</evidence>
<comment type="subcellular location">
    <subcellularLocation>
        <location evidence="1">Endomembrane system</location>
        <topology evidence="1">Multi-pass membrane protein</topology>
    </subcellularLocation>
</comment>
<name>A0ABD2I4C4_9BILA</name>
<organism evidence="8 9">
    <name type="scientific">Heterodera trifolii</name>
    <dbReference type="NCBI Taxonomy" id="157864"/>
    <lineage>
        <taxon>Eukaryota</taxon>
        <taxon>Metazoa</taxon>
        <taxon>Ecdysozoa</taxon>
        <taxon>Nematoda</taxon>
        <taxon>Chromadorea</taxon>
        <taxon>Rhabditida</taxon>
        <taxon>Tylenchina</taxon>
        <taxon>Tylenchomorpha</taxon>
        <taxon>Tylenchoidea</taxon>
        <taxon>Heteroderidae</taxon>
        <taxon>Heteroderinae</taxon>
        <taxon>Heterodera</taxon>
    </lineage>
</organism>
<dbReference type="InterPro" id="IPR026749">
    <property type="entry name" value="Tmem135"/>
</dbReference>
<evidence type="ECO:0000256" key="5">
    <source>
        <dbReference type="ARBA" id="ARBA00023136"/>
    </source>
</evidence>
<dbReference type="Pfam" id="PF15982">
    <property type="entry name" value="TMEM135_C_rich"/>
    <property type="match status" value="1"/>
</dbReference>
<feature type="transmembrane region" description="Helical" evidence="6">
    <location>
        <begin position="44"/>
        <end position="62"/>
    </location>
</feature>
<keyword evidence="9" id="KW-1185">Reference proteome</keyword>
<dbReference type="PANTHER" id="PTHR12459:SF15">
    <property type="entry name" value="TRANSMEMBRANE PROTEIN 135"/>
    <property type="match status" value="1"/>
</dbReference>
<protein>
    <recommendedName>
        <fullName evidence="7">Transmembrane protein 135 N-terminal domain-containing protein</fullName>
    </recommendedName>
</protein>
<keyword evidence="3 6" id="KW-0812">Transmembrane</keyword>
<comment type="caution">
    <text evidence="8">The sequence shown here is derived from an EMBL/GenBank/DDBJ whole genome shotgun (WGS) entry which is preliminary data.</text>
</comment>
<dbReference type="AlphaFoldDB" id="A0ABD2I4C4"/>
<sequence>MTNVLSRLAANTFGLRILTAECHEFSHTWHPHCFWSLRDPFFPAWLFCLRTYGTLYALKALVDRRGRVHRVDWLRVLFNTLRSSFFLTTTEILFLVWLCIFRFRFSCRYFFNLKIRFMRLLGFATWPTVSVLNAFAACSMSVWIESKARRGILVPYLLNLASEALFRQAQNRRWIRRSPPLFPRFQSLLFGISVASAVALLSKKQPNGQKSLRSSEFWRSVLNKTIGFVEEEGQRRPIVDNQQQIHQNRRVPLICGSKALDYPPKSHYKCALKAAKLSLKNFSLSVAAFTLLKVFNSLSRTNIKTPKIFSSNKSTRKLFELLRVPTFIGALPLLCQFSQCFCAHFFPTKSVAICRPIGVGISATVAMAFLWPNNTLALYAFWKMVEFAFFRLADAGTLPVLPWADALLFSVLSSYLLGLAVLEPHALRPNYYKFLCSVTGNRLQLLNRPMFDKFLGTSSSAVLYNDYRPEFLPYLRTINPAQYLPQMQIL</sequence>
<keyword evidence="5 6" id="KW-0472">Membrane</keyword>
<reference evidence="8 9" key="1">
    <citation type="submission" date="2024-10" db="EMBL/GenBank/DDBJ databases">
        <authorList>
            <person name="Kim D."/>
        </authorList>
    </citation>
    <scope>NUCLEOTIDE SEQUENCE [LARGE SCALE GENOMIC DNA]</scope>
    <source>
        <strain evidence="8">BH-2024</strain>
    </source>
</reference>
<evidence type="ECO:0000259" key="7">
    <source>
        <dbReference type="Pfam" id="PF15982"/>
    </source>
</evidence>
<evidence type="ECO:0000256" key="1">
    <source>
        <dbReference type="ARBA" id="ARBA00004127"/>
    </source>
</evidence>
<feature type="domain" description="Transmembrane protein 135 N-terminal" evidence="7">
    <location>
        <begin position="21"/>
        <end position="169"/>
    </location>
</feature>
<dbReference type="EMBL" id="JBICBT010001409">
    <property type="protein sequence ID" value="KAL3067968.1"/>
    <property type="molecule type" value="Genomic_DNA"/>
</dbReference>
<feature type="transmembrane region" description="Helical" evidence="6">
    <location>
        <begin position="83"/>
        <end position="103"/>
    </location>
</feature>
<feature type="transmembrane region" description="Helical" evidence="6">
    <location>
        <begin position="123"/>
        <end position="144"/>
    </location>
</feature>
<evidence type="ECO:0000313" key="8">
    <source>
        <dbReference type="EMBL" id="KAL3067968.1"/>
    </source>
</evidence>
<proteinExistence type="inferred from homology"/>
<comment type="similarity">
    <text evidence="2">Belongs to the TMEM135 family.</text>
</comment>
<evidence type="ECO:0000313" key="9">
    <source>
        <dbReference type="Proteomes" id="UP001620626"/>
    </source>
</evidence>
<dbReference type="GO" id="GO:0012505">
    <property type="term" value="C:endomembrane system"/>
    <property type="evidence" value="ECO:0007669"/>
    <property type="project" value="UniProtKB-SubCell"/>
</dbReference>
<feature type="transmembrane region" description="Helical" evidence="6">
    <location>
        <begin position="357"/>
        <end position="382"/>
    </location>
</feature>